<accession>A0A9D4PCT7</accession>
<gene>
    <name evidence="2" type="ORF">HPB52_011160</name>
</gene>
<keyword evidence="3" id="KW-1185">Reference proteome</keyword>
<dbReference type="AlphaFoldDB" id="A0A9D4PCT7"/>
<name>A0A9D4PCT7_RHISA</name>
<dbReference type="EMBL" id="JABSTV010001255">
    <property type="protein sequence ID" value="KAH7935647.1"/>
    <property type="molecule type" value="Genomic_DNA"/>
</dbReference>
<reference evidence="2" key="1">
    <citation type="journal article" date="2020" name="Cell">
        <title>Large-Scale Comparative Analyses of Tick Genomes Elucidate Their Genetic Diversity and Vector Capacities.</title>
        <authorList>
            <consortium name="Tick Genome and Microbiome Consortium (TIGMIC)"/>
            <person name="Jia N."/>
            <person name="Wang J."/>
            <person name="Shi W."/>
            <person name="Du L."/>
            <person name="Sun Y."/>
            <person name="Zhan W."/>
            <person name="Jiang J.F."/>
            <person name="Wang Q."/>
            <person name="Zhang B."/>
            <person name="Ji P."/>
            <person name="Bell-Sakyi L."/>
            <person name="Cui X.M."/>
            <person name="Yuan T.T."/>
            <person name="Jiang B.G."/>
            <person name="Yang W.F."/>
            <person name="Lam T.T."/>
            <person name="Chang Q.C."/>
            <person name="Ding S.J."/>
            <person name="Wang X.J."/>
            <person name="Zhu J.G."/>
            <person name="Ruan X.D."/>
            <person name="Zhao L."/>
            <person name="Wei J.T."/>
            <person name="Ye R.Z."/>
            <person name="Que T.C."/>
            <person name="Du C.H."/>
            <person name="Zhou Y.H."/>
            <person name="Cheng J.X."/>
            <person name="Dai P.F."/>
            <person name="Guo W.B."/>
            <person name="Han X.H."/>
            <person name="Huang E.J."/>
            <person name="Li L.F."/>
            <person name="Wei W."/>
            <person name="Gao Y.C."/>
            <person name="Liu J.Z."/>
            <person name="Shao H.Z."/>
            <person name="Wang X."/>
            <person name="Wang C.C."/>
            <person name="Yang T.C."/>
            <person name="Huo Q.B."/>
            <person name="Li W."/>
            <person name="Chen H.Y."/>
            <person name="Chen S.E."/>
            <person name="Zhou L.G."/>
            <person name="Ni X.B."/>
            <person name="Tian J.H."/>
            <person name="Sheng Y."/>
            <person name="Liu T."/>
            <person name="Pan Y.S."/>
            <person name="Xia L.Y."/>
            <person name="Li J."/>
            <person name="Zhao F."/>
            <person name="Cao W.C."/>
        </authorList>
    </citation>
    <scope>NUCLEOTIDE SEQUENCE</scope>
    <source>
        <strain evidence="2">Rsan-2018</strain>
    </source>
</reference>
<proteinExistence type="predicted"/>
<protein>
    <submittedName>
        <fullName evidence="2">Uncharacterized protein</fullName>
    </submittedName>
</protein>
<reference evidence="2" key="2">
    <citation type="submission" date="2021-09" db="EMBL/GenBank/DDBJ databases">
        <authorList>
            <person name="Jia N."/>
            <person name="Wang J."/>
            <person name="Shi W."/>
            <person name="Du L."/>
            <person name="Sun Y."/>
            <person name="Zhan W."/>
            <person name="Jiang J."/>
            <person name="Wang Q."/>
            <person name="Zhang B."/>
            <person name="Ji P."/>
            <person name="Sakyi L.B."/>
            <person name="Cui X."/>
            <person name="Yuan T."/>
            <person name="Jiang B."/>
            <person name="Yang W."/>
            <person name="Lam T.T.-Y."/>
            <person name="Chang Q."/>
            <person name="Ding S."/>
            <person name="Wang X."/>
            <person name="Zhu J."/>
            <person name="Ruan X."/>
            <person name="Zhao L."/>
            <person name="Wei J."/>
            <person name="Que T."/>
            <person name="Du C."/>
            <person name="Cheng J."/>
            <person name="Dai P."/>
            <person name="Han X."/>
            <person name="Huang E."/>
            <person name="Gao Y."/>
            <person name="Liu J."/>
            <person name="Shao H."/>
            <person name="Ye R."/>
            <person name="Li L."/>
            <person name="Wei W."/>
            <person name="Wang X."/>
            <person name="Wang C."/>
            <person name="Huo Q."/>
            <person name="Li W."/>
            <person name="Guo W."/>
            <person name="Chen H."/>
            <person name="Chen S."/>
            <person name="Zhou L."/>
            <person name="Zhou L."/>
            <person name="Ni X."/>
            <person name="Tian J."/>
            <person name="Zhou Y."/>
            <person name="Sheng Y."/>
            <person name="Liu T."/>
            <person name="Pan Y."/>
            <person name="Xia L."/>
            <person name="Li J."/>
            <person name="Zhao F."/>
            <person name="Cao W."/>
        </authorList>
    </citation>
    <scope>NUCLEOTIDE SEQUENCE</scope>
    <source>
        <strain evidence="2">Rsan-2018</strain>
        <tissue evidence="2">Larvae</tissue>
    </source>
</reference>
<feature type="region of interest" description="Disordered" evidence="1">
    <location>
        <begin position="1"/>
        <end position="31"/>
    </location>
</feature>
<organism evidence="2 3">
    <name type="scientific">Rhipicephalus sanguineus</name>
    <name type="common">Brown dog tick</name>
    <name type="synonym">Ixodes sanguineus</name>
    <dbReference type="NCBI Taxonomy" id="34632"/>
    <lineage>
        <taxon>Eukaryota</taxon>
        <taxon>Metazoa</taxon>
        <taxon>Ecdysozoa</taxon>
        <taxon>Arthropoda</taxon>
        <taxon>Chelicerata</taxon>
        <taxon>Arachnida</taxon>
        <taxon>Acari</taxon>
        <taxon>Parasitiformes</taxon>
        <taxon>Ixodida</taxon>
        <taxon>Ixodoidea</taxon>
        <taxon>Ixodidae</taxon>
        <taxon>Rhipicephalinae</taxon>
        <taxon>Rhipicephalus</taxon>
        <taxon>Rhipicephalus</taxon>
    </lineage>
</organism>
<sequence length="157" mass="17676">MAARRKKMAGADQADGEAVTSRQRFREATTPMKFRQAKMAAFSRSRRRGSVLQFRMRRFKATSNPNPPPLQKHTAPIKFSKLSSPKSTLQCVQRLGTLRVDVPQDCSCTARLFEGSCRRRTKTAGLHTVELSFNLVSVIFESSFVIRADIASRPEKT</sequence>
<comment type="caution">
    <text evidence="2">The sequence shown here is derived from an EMBL/GenBank/DDBJ whole genome shotgun (WGS) entry which is preliminary data.</text>
</comment>
<evidence type="ECO:0000313" key="2">
    <source>
        <dbReference type="EMBL" id="KAH7935647.1"/>
    </source>
</evidence>
<evidence type="ECO:0000256" key="1">
    <source>
        <dbReference type="SAM" id="MobiDB-lite"/>
    </source>
</evidence>
<evidence type="ECO:0000313" key="3">
    <source>
        <dbReference type="Proteomes" id="UP000821837"/>
    </source>
</evidence>
<dbReference type="Proteomes" id="UP000821837">
    <property type="component" value="Unassembled WGS sequence"/>
</dbReference>